<dbReference type="PANTHER" id="PTHR21666">
    <property type="entry name" value="PEPTIDASE-RELATED"/>
    <property type="match status" value="1"/>
</dbReference>
<dbReference type="SUPFAM" id="SSF51261">
    <property type="entry name" value="Duplicated hybrid motif"/>
    <property type="match status" value="1"/>
</dbReference>
<evidence type="ECO:0000256" key="1">
    <source>
        <dbReference type="ARBA" id="ARBA00022729"/>
    </source>
</evidence>
<protein>
    <submittedName>
        <fullName evidence="4">Peptidase M23-like protein</fullName>
    </submittedName>
</protein>
<sequence>MTSRTRLLPLVVVLSGLASLAALLTGPVPAAGAAWWEPTPAPAHDGAWPLLPRPRIVAGFDPPAVRWGAGHRGVDLAGSPGSAVRAALPGRVSFSGTVAGRGVVVVDHGGVRTTYQPVAARVPVGRQVSRGEVVGRLALAGSHCLPAACLHWGLRRGEVYLDPLTLVGGGPVRLLPMAV</sequence>
<dbReference type="AlphaFoldDB" id="A0A3N2CXH7"/>
<proteinExistence type="predicted"/>
<evidence type="ECO:0000259" key="3">
    <source>
        <dbReference type="Pfam" id="PF01551"/>
    </source>
</evidence>
<keyword evidence="5" id="KW-1185">Reference proteome</keyword>
<feature type="chain" id="PRO_5018133101" evidence="2">
    <location>
        <begin position="31"/>
        <end position="179"/>
    </location>
</feature>
<organism evidence="4 5">
    <name type="scientific">Nocardioides aurantiacus</name>
    <dbReference type="NCBI Taxonomy" id="86796"/>
    <lineage>
        <taxon>Bacteria</taxon>
        <taxon>Bacillati</taxon>
        <taxon>Actinomycetota</taxon>
        <taxon>Actinomycetes</taxon>
        <taxon>Propionibacteriales</taxon>
        <taxon>Nocardioidaceae</taxon>
        <taxon>Nocardioides</taxon>
    </lineage>
</organism>
<comment type="caution">
    <text evidence="4">The sequence shown here is derived from an EMBL/GenBank/DDBJ whole genome shotgun (WGS) entry which is preliminary data.</text>
</comment>
<dbReference type="RefSeq" id="WP_123391752.1">
    <property type="nucleotide sequence ID" value="NZ_RKHO01000001.1"/>
</dbReference>
<keyword evidence="1 2" id="KW-0732">Signal</keyword>
<accession>A0A3N2CXH7</accession>
<dbReference type="InterPro" id="IPR011055">
    <property type="entry name" value="Dup_hybrid_motif"/>
</dbReference>
<evidence type="ECO:0000313" key="5">
    <source>
        <dbReference type="Proteomes" id="UP000281738"/>
    </source>
</evidence>
<dbReference type="Gene3D" id="2.70.70.10">
    <property type="entry name" value="Glucose Permease (Domain IIA)"/>
    <property type="match status" value="1"/>
</dbReference>
<dbReference type="Pfam" id="PF01551">
    <property type="entry name" value="Peptidase_M23"/>
    <property type="match status" value="1"/>
</dbReference>
<dbReference type="Proteomes" id="UP000281738">
    <property type="component" value="Unassembled WGS sequence"/>
</dbReference>
<name>A0A3N2CXH7_9ACTN</name>
<dbReference type="InterPro" id="IPR050570">
    <property type="entry name" value="Cell_wall_metabolism_enzyme"/>
</dbReference>
<dbReference type="PANTHER" id="PTHR21666:SF289">
    <property type="entry name" value="L-ALA--D-GLU ENDOPEPTIDASE"/>
    <property type="match status" value="1"/>
</dbReference>
<gene>
    <name evidence="4" type="ORF">EDD33_3022</name>
</gene>
<evidence type="ECO:0000256" key="2">
    <source>
        <dbReference type="SAM" id="SignalP"/>
    </source>
</evidence>
<evidence type="ECO:0000313" key="4">
    <source>
        <dbReference type="EMBL" id="ROR92138.1"/>
    </source>
</evidence>
<dbReference type="OrthoDB" id="5245088at2"/>
<reference evidence="4 5" key="1">
    <citation type="submission" date="2018-11" db="EMBL/GenBank/DDBJ databases">
        <title>Sequencing the genomes of 1000 actinobacteria strains.</title>
        <authorList>
            <person name="Klenk H.-P."/>
        </authorList>
    </citation>
    <scope>NUCLEOTIDE SEQUENCE [LARGE SCALE GENOMIC DNA]</scope>
    <source>
        <strain evidence="4 5">DSM 12652</strain>
    </source>
</reference>
<dbReference type="InterPro" id="IPR016047">
    <property type="entry name" value="M23ase_b-sheet_dom"/>
</dbReference>
<dbReference type="GO" id="GO:0004222">
    <property type="term" value="F:metalloendopeptidase activity"/>
    <property type="evidence" value="ECO:0007669"/>
    <property type="project" value="TreeGrafter"/>
</dbReference>
<feature type="signal peptide" evidence="2">
    <location>
        <begin position="1"/>
        <end position="30"/>
    </location>
</feature>
<dbReference type="EMBL" id="RKHO01000001">
    <property type="protein sequence ID" value="ROR92138.1"/>
    <property type="molecule type" value="Genomic_DNA"/>
</dbReference>
<feature type="domain" description="M23ase beta-sheet core" evidence="3">
    <location>
        <begin position="70"/>
        <end position="163"/>
    </location>
</feature>